<gene>
    <name evidence="7" type="ORF">D1006_34910</name>
</gene>
<dbReference type="PROSITE" id="PS50110">
    <property type="entry name" value="RESPONSE_REGULATORY"/>
    <property type="match status" value="1"/>
</dbReference>
<evidence type="ECO:0000256" key="2">
    <source>
        <dbReference type="ARBA" id="ARBA00023125"/>
    </source>
</evidence>
<dbReference type="SMART" id="SM00448">
    <property type="entry name" value="REC"/>
    <property type="match status" value="1"/>
</dbReference>
<dbReference type="Pfam" id="PF00072">
    <property type="entry name" value="Response_reg"/>
    <property type="match status" value="1"/>
</dbReference>
<comment type="caution">
    <text evidence="7">The sequence shown here is derived from an EMBL/GenBank/DDBJ whole genome shotgun (WGS) entry which is preliminary data.</text>
</comment>
<dbReference type="OrthoDB" id="8585266at2"/>
<dbReference type="InterPro" id="IPR039420">
    <property type="entry name" value="WalR-like"/>
</dbReference>
<dbReference type="GO" id="GO:0000160">
    <property type="term" value="P:phosphorelay signal transduction system"/>
    <property type="evidence" value="ECO:0007669"/>
    <property type="project" value="InterPro"/>
</dbReference>
<dbReference type="SUPFAM" id="SSF52172">
    <property type="entry name" value="CheY-like"/>
    <property type="match status" value="1"/>
</dbReference>
<name>A0A4Q2A7B9_9BURK</name>
<dbReference type="Pfam" id="PF00196">
    <property type="entry name" value="GerE"/>
    <property type="match status" value="1"/>
</dbReference>
<evidence type="ECO:0000313" key="7">
    <source>
        <dbReference type="EMBL" id="RXV65306.1"/>
    </source>
</evidence>
<dbReference type="EMBL" id="QWEX01000003">
    <property type="protein sequence ID" value="RXV65306.1"/>
    <property type="molecule type" value="Genomic_DNA"/>
</dbReference>
<dbReference type="AlphaFoldDB" id="A0A4Q2A7B9"/>
<keyword evidence="2 7" id="KW-0238">DNA-binding</keyword>
<dbReference type="Gene3D" id="1.10.10.10">
    <property type="entry name" value="Winged helix-like DNA-binding domain superfamily/Winged helix DNA-binding domain"/>
    <property type="match status" value="1"/>
</dbReference>
<dbReference type="GO" id="GO:0003677">
    <property type="term" value="F:DNA binding"/>
    <property type="evidence" value="ECO:0007669"/>
    <property type="project" value="UniProtKB-KW"/>
</dbReference>
<evidence type="ECO:0000256" key="3">
    <source>
        <dbReference type="PROSITE-ProRule" id="PRU00169"/>
    </source>
</evidence>
<evidence type="ECO:0000313" key="8">
    <source>
        <dbReference type="Proteomes" id="UP000289650"/>
    </source>
</evidence>
<feature type="modified residue" description="4-aspartylphosphate" evidence="3">
    <location>
        <position position="56"/>
    </location>
</feature>
<dbReference type="PANTHER" id="PTHR43214">
    <property type="entry name" value="TWO-COMPONENT RESPONSE REGULATOR"/>
    <property type="match status" value="1"/>
</dbReference>
<keyword evidence="1 3" id="KW-0597">Phosphoprotein</keyword>
<protein>
    <submittedName>
        <fullName evidence="7">DNA-binding response regulator</fullName>
    </submittedName>
</protein>
<dbReference type="SUPFAM" id="SSF46894">
    <property type="entry name" value="C-terminal effector domain of the bipartite response regulators"/>
    <property type="match status" value="1"/>
</dbReference>
<evidence type="ECO:0000259" key="5">
    <source>
        <dbReference type="PROSITE" id="PS50043"/>
    </source>
</evidence>
<evidence type="ECO:0000256" key="1">
    <source>
        <dbReference type="ARBA" id="ARBA00022553"/>
    </source>
</evidence>
<sequence length="227" mass="24930">MKTLNVVLADDHPAILAGLRVHAGTLPGTRIVGEVSDSTALVDLLQHRHCDVLVTDYAMPGGRFGDGLQLLEFLHRRYPNIAVIVYTAIDNPALLEAMYRHGALAVFSKIEPVEKVAAAIRSAAEGTSPPDSRPRPPTTTVNHPRNQPAGIETLTWLEAEIVRLFVGGLTIDEIAKQRNRTKQTVSAQKQNAKRKLNIARDIDLIHYMKENGFVTLSDTATKDDLDN</sequence>
<dbReference type="InterPro" id="IPR001789">
    <property type="entry name" value="Sig_transdc_resp-reg_receiver"/>
</dbReference>
<feature type="domain" description="HTH luxR-type" evidence="5">
    <location>
        <begin position="147"/>
        <end position="212"/>
    </location>
</feature>
<proteinExistence type="predicted"/>
<dbReference type="InterPro" id="IPR036388">
    <property type="entry name" value="WH-like_DNA-bd_sf"/>
</dbReference>
<dbReference type="InterPro" id="IPR011006">
    <property type="entry name" value="CheY-like_superfamily"/>
</dbReference>
<dbReference type="InterPro" id="IPR000792">
    <property type="entry name" value="Tscrpt_reg_LuxR_C"/>
</dbReference>
<dbReference type="GO" id="GO:0006355">
    <property type="term" value="P:regulation of DNA-templated transcription"/>
    <property type="evidence" value="ECO:0007669"/>
    <property type="project" value="InterPro"/>
</dbReference>
<evidence type="ECO:0000256" key="4">
    <source>
        <dbReference type="SAM" id="MobiDB-lite"/>
    </source>
</evidence>
<dbReference type="InterPro" id="IPR016032">
    <property type="entry name" value="Sig_transdc_resp-reg_C-effctor"/>
</dbReference>
<accession>A0A4Q2A7B9</accession>
<dbReference type="Gene3D" id="3.40.50.2300">
    <property type="match status" value="1"/>
</dbReference>
<dbReference type="RefSeq" id="WP_129517751.1">
    <property type="nucleotide sequence ID" value="NZ_QWEX01000003.1"/>
</dbReference>
<reference evidence="7 8" key="1">
    <citation type="submission" date="2018-08" db="EMBL/GenBank/DDBJ databases">
        <title>Mountain-cultivated ginseng endophyte, Burkholderia stabilis and its activity against ginseng root rot disease.</title>
        <authorList>
            <person name="Tapan Kumar M."/>
            <person name="Bae H."/>
            <person name="Shanmugam G."/>
            <person name="Jeon J."/>
        </authorList>
    </citation>
    <scope>NUCLEOTIDE SEQUENCE [LARGE SCALE GENOMIC DNA]</scope>
    <source>
        <strain evidence="7 8">EB159</strain>
    </source>
</reference>
<dbReference type="PROSITE" id="PS50043">
    <property type="entry name" value="HTH_LUXR_2"/>
    <property type="match status" value="1"/>
</dbReference>
<feature type="region of interest" description="Disordered" evidence="4">
    <location>
        <begin position="122"/>
        <end position="147"/>
    </location>
</feature>
<dbReference type="InterPro" id="IPR058245">
    <property type="entry name" value="NreC/VraR/RcsB-like_REC"/>
</dbReference>
<evidence type="ECO:0000259" key="6">
    <source>
        <dbReference type="PROSITE" id="PS50110"/>
    </source>
</evidence>
<dbReference type="PANTHER" id="PTHR43214:SF17">
    <property type="entry name" value="TRANSCRIPTIONAL REGULATORY PROTEIN RCSB"/>
    <property type="match status" value="1"/>
</dbReference>
<dbReference type="Proteomes" id="UP000289650">
    <property type="component" value="Unassembled WGS sequence"/>
</dbReference>
<feature type="domain" description="Response regulatory" evidence="6">
    <location>
        <begin position="5"/>
        <end position="124"/>
    </location>
</feature>
<dbReference type="SMART" id="SM00421">
    <property type="entry name" value="HTH_LUXR"/>
    <property type="match status" value="1"/>
</dbReference>
<organism evidence="7 8">
    <name type="scientific">Burkholderia stabilis</name>
    <dbReference type="NCBI Taxonomy" id="95485"/>
    <lineage>
        <taxon>Bacteria</taxon>
        <taxon>Pseudomonadati</taxon>
        <taxon>Pseudomonadota</taxon>
        <taxon>Betaproteobacteria</taxon>
        <taxon>Burkholderiales</taxon>
        <taxon>Burkholderiaceae</taxon>
        <taxon>Burkholderia</taxon>
        <taxon>Burkholderia cepacia complex</taxon>
    </lineage>
</organism>
<dbReference type="CDD" id="cd17535">
    <property type="entry name" value="REC_NarL-like"/>
    <property type="match status" value="1"/>
</dbReference>